<protein>
    <submittedName>
        <fullName evidence="3">Uncharacterized protein LOC108678854</fullName>
    </submittedName>
</protein>
<name>A0A8B7PA31_HYAAZ</name>
<feature type="signal peptide" evidence="1">
    <location>
        <begin position="1"/>
        <end position="24"/>
    </location>
</feature>
<organism evidence="2 3">
    <name type="scientific">Hyalella azteca</name>
    <name type="common">Amphipod</name>
    <dbReference type="NCBI Taxonomy" id="294128"/>
    <lineage>
        <taxon>Eukaryota</taxon>
        <taxon>Metazoa</taxon>
        <taxon>Ecdysozoa</taxon>
        <taxon>Arthropoda</taxon>
        <taxon>Crustacea</taxon>
        <taxon>Multicrustacea</taxon>
        <taxon>Malacostraca</taxon>
        <taxon>Eumalacostraca</taxon>
        <taxon>Peracarida</taxon>
        <taxon>Amphipoda</taxon>
        <taxon>Senticaudata</taxon>
        <taxon>Talitrida</taxon>
        <taxon>Talitroidea</taxon>
        <taxon>Hyalellidae</taxon>
        <taxon>Hyalella</taxon>
    </lineage>
</organism>
<sequence length="185" mass="19913">MAPLTSLMLVALPLLVMIPSQVGGAVSGLGVCAPFQFNNGDGGGSSSNLATIQSAGDLALVAWDPATKEQGVKCLVLKFDSSSKLYNVRWLDKTGNKKNASSNYVVNQYTLPIFNNKESNFVLNNLPNTDLNLGTLYPVTTIGNEFVMSACNQEFLNRVETRYVFVPLAKAIANKACNCPDWKTA</sequence>
<reference evidence="3" key="1">
    <citation type="submission" date="2025-08" db="UniProtKB">
        <authorList>
            <consortium name="RefSeq"/>
        </authorList>
    </citation>
    <scope>IDENTIFICATION</scope>
    <source>
        <tissue evidence="3">Whole organism</tissue>
    </source>
</reference>
<accession>A0A8B7PA31</accession>
<keyword evidence="1" id="KW-0732">Signal</keyword>
<evidence type="ECO:0000256" key="1">
    <source>
        <dbReference type="SAM" id="SignalP"/>
    </source>
</evidence>
<evidence type="ECO:0000313" key="3">
    <source>
        <dbReference type="RefSeq" id="XP_018022840.1"/>
    </source>
</evidence>
<dbReference type="GeneID" id="108678854"/>
<feature type="chain" id="PRO_5034207302" evidence="1">
    <location>
        <begin position="25"/>
        <end position="185"/>
    </location>
</feature>
<dbReference type="RefSeq" id="XP_018022840.1">
    <property type="nucleotide sequence ID" value="XM_018167351.2"/>
</dbReference>
<dbReference type="Proteomes" id="UP000694843">
    <property type="component" value="Unplaced"/>
</dbReference>
<proteinExistence type="predicted"/>
<dbReference type="AlphaFoldDB" id="A0A8B7PA31"/>
<dbReference type="KEGG" id="hazt:108678854"/>
<evidence type="ECO:0000313" key="2">
    <source>
        <dbReference type="Proteomes" id="UP000694843"/>
    </source>
</evidence>
<keyword evidence="2" id="KW-1185">Reference proteome</keyword>
<gene>
    <name evidence="3" type="primary">LOC108678854</name>
</gene>